<evidence type="ECO:0000256" key="1">
    <source>
        <dbReference type="SAM" id="Phobius"/>
    </source>
</evidence>
<keyword evidence="3" id="KW-1185">Reference proteome</keyword>
<dbReference type="VEuPathDB" id="FungiDB:UMAG_12018"/>
<feature type="non-terminal residue" evidence="2">
    <location>
        <position position="1"/>
    </location>
</feature>
<dbReference type="GeneID" id="23567809"/>
<feature type="transmembrane region" description="Helical" evidence="1">
    <location>
        <begin position="59"/>
        <end position="81"/>
    </location>
</feature>
<keyword evidence="1" id="KW-0812">Transmembrane</keyword>
<dbReference type="eggNOG" id="ENOG502TDEE">
    <property type="taxonomic scope" value="Eukaryota"/>
</dbReference>
<dbReference type="KEGG" id="uma:UMAG_12018"/>
<dbReference type="Proteomes" id="UP000000561">
    <property type="component" value="Chromosome 16"/>
</dbReference>
<evidence type="ECO:0000313" key="2">
    <source>
        <dbReference type="EMBL" id="KIS66841.1"/>
    </source>
</evidence>
<gene>
    <name evidence="2" type="ORF">UMAG_12018</name>
</gene>
<accession>A0A0D1DSK9</accession>
<organism evidence="2 3">
    <name type="scientific">Mycosarcoma maydis</name>
    <name type="common">Corn smut fungus</name>
    <name type="synonym">Ustilago maydis</name>
    <dbReference type="NCBI Taxonomy" id="5270"/>
    <lineage>
        <taxon>Eukaryota</taxon>
        <taxon>Fungi</taxon>
        <taxon>Dikarya</taxon>
        <taxon>Basidiomycota</taxon>
        <taxon>Ustilaginomycotina</taxon>
        <taxon>Ustilaginomycetes</taxon>
        <taxon>Ustilaginales</taxon>
        <taxon>Ustilaginaceae</taxon>
        <taxon>Mycosarcoma</taxon>
    </lineage>
</organism>
<dbReference type="EMBL" id="CM003155">
    <property type="protein sequence ID" value="KIS66841.1"/>
    <property type="molecule type" value="Genomic_DNA"/>
</dbReference>
<dbReference type="RefSeq" id="XP_011391571.1">
    <property type="nucleotide sequence ID" value="XM_011393269.1"/>
</dbReference>
<evidence type="ECO:0000313" key="3">
    <source>
        <dbReference type="Proteomes" id="UP000000561"/>
    </source>
</evidence>
<name>A0A0D1DSK9_MYCMD</name>
<proteinExistence type="predicted"/>
<sequence>EFCCRPLSPVAPTSCLLSAASATDLGMIEKMDFMFQPEQKQVGPSLPYRSFAFMRRSKSVWLVALLAALLLGFRSSTLLGLTNLAPIVHHPKFASPSQIPATSSTILSARTPPSLALAANPSPSSIVIGKARKPSPDAQCSCSSSSRIRSVALQKTSATSKSLSILGWSSVQSSTLRNAARSSSLGAKHPRGKRYAAHAAQMAFNTYPNLPVFPSLSASSYLENATTTTWAFWLTELSHVYQRSLQPAILAAKEQAYHAARLVQRYHEQQILPTFADLRQQAFYAAHQTAEFTSRCNREQVRPAFDFVHEHATQTAQRTAKYHQTVLSPAFVQVRRQAAEAAKTTCEELHKAAKRTARMASQYRQQQLGRGFVSFCQQAAESAQSTAKYREQAVVLALAQLRLQAVEAAKTASEGVNKAAKHFASEASPTVQQIKEATYVNLEALHVDDYVGFMMSTFKSIKQNLLNADQTV</sequence>
<dbReference type="InParanoid" id="A0A0D1DSK9"/>
<reference evidence="2 3" key="1">
    <citation type="journal article" date="2006" name="Nature">
        <title>Insights from the genome of the biotrophic fungal plant pathogen Ustilago maydis.</title>
        <authorList>
            <person name="Kamper J."/>
            <person name="Kahmann R."/>
            <person name="Bolker M."/>
            <person name="Ma L.J."/>
            <person name="Brefort T."/>
            <person name="Saville B.J."/>
            <person name="Banuett F."/>
            <person name="Kronstad J.W."/>
            <person name="Gold S.E."/>
            <person name="Muller O."/>
            <person name="Perlin M.H."/>
            <person name="Wosten H.A."/>
            <person name="de Vries R."/>
            <person name="Ruiz-Herrera J."/>
            <person name="Reynaga-Pena C.G."/>
            <person name="Snetselaar K."/>
            <person name="McCann M."/>
            <person name="Perez-Martin J."/>
            <person name="Feldbrugge M."/>
            <person name="Basse C.W."/>
            <person name="Steinberg G."/>
            <person name="Ibeas J.I."/>
            <person name="Holloman W."/>
            <person name="Guzman P."/>
            <person name="Farman M."/>
            <person name="Stajich J.E."/>
            <person name="Sentandreu R."/>
            <person name="Gonzalez-Prieto J.M."/>
            <person name="Kennell J.C."/>
            <person name="Molina L."/>
            <person name="Schirawski J."/>
            <person name="Mendoza-Mendoza A."/>
            <person name="Greilinger D."/>
            <person name="Munch K."/>
            <person name="Rossel N."/>
            <person name="Scherer M."/>
            <person name="Vranes M."/>
            <person name="Ladendorf O."/>
            <person name="Vincon V."/>
            <person name="Fuchs U."/>
            <person name="Sandrock B."/>
            <person name="Meng S."/>
            <person name="Ho E.C."/>
            <person name="Cahill M.J."/>
            <person name="Boyce K.J."/>
            <person name="Klose J."/>
            <person name="Klosterman S.J."/>
            <person name="Deelstra H.J."/>
            <person name="Ortiz-Castellanos L."/>
            <person name="Li W."/>
            <person name="Sanchez-Alonso P."/>
            <person name="Schreier P.H."/>
            <person name="Hauser-Hahn I."/>
            <person name="Vaupel M."/>
            <person name="Koopmann E."/>
            <person name="Friedrich G."/>
            <person name="Voss H."/>
            <person name="Schluter T."/>
            <person name="Margolis J."/>
            <person name="Platt D."/>
            <person name="Swimmer C."/>
            <person name="Gnirke A."/>
            <person name="Chen F."/>
            <person name="Vysotskaia V."/>
            <person name="Mannhaupt G."/>
            <person name="Guldener U."/>
            <person name="Munsterkotter M."/>
            <person name="Haase D."/>
            <person name="Oesterheld M."/>
            <person name="Mewes H.W."/>
            <person name="Mauceli E.W."/>
            <person name="DeCaprio D."/>
            <person name="Wade C.M."/>
            <person name="Butler J."/>
            <person name="Young S."/>
            <person name="Jaffe D.B."/>
            <person name="Calvo S."/>
            <person name="Nusbaum C."/>
            <person name="Galagan J."/>
            <person name="Birren B.W."/>
        </authorList>
    </citation>
    <scope>NUCLEOTIDE SEQUENCE [LARGE SCALE GENOMIC DNA]</scope>
    <source>
        <strain evidence="3">DSM 14603 / FGSC 9021 / UM521</strain>
    </source>
</reference>
<protein>
    <submittedName>
        <fullName evidence="2">Uncharacterized protein</fullName>
    </submittedName>
</protein>
<keyword evidence="1" id="KW-0472">Membrane</keyword>
<keyword evidence="1" id="KW-1133">Transmembrane helix</keyword>
<dbReference type="OrthoDB" id="2553798at2759"/>
<dbReference type="AlphaFoldDB" id="A0A0D1DSK9"/>